<name>O59250_PYRHO</name>
<protein>
    <recommendedName>
        <fullName evidence="3">DUF2095 domain-containing protein</fullName>
    </recommendedName>
</protein>
<evidence type="ECO:0008006" key="3">
    <source>
        <dbReference type="Google" id="ProtNLM"/>
    </source>
</evidence>
<proteinExistence type="predicted"/>
<evidence type="ECO:0000313" key="2">
    <source>
        <dbReference type="Proteomes" id="UP000000752"/>
    </source>
</evidence>
<dbReference type="Pfam" id="PF09868">
    <property type="entry name" value="DUF2095"/>
    <property type="match status" value="1"/>
</dbReference>
<accession>O59250</accession>
<dbReference type="Proteomes" id="UP000000752">
    <property type="component" value="Chromosome"/>
</dbReference>
<dbReference type="KEGG" id="pho:PH1599"/>
<organism evidence="1 2">
    <name type="scientific">Pyrococcus horikoshii (strain ATCC 700860 / DSM 12428 / JCM 9974 / NBRC 100139 / OT-3)</name>
    <dbReference type="NCBI Taxonomy" id="70601"/>
    <lineage>
        <taxon>Archaea</taxon>
        <taxon>Methanobacteriati</taxon>
        <taxon>Methanobacteriota</taxon>
        <taxon>Thermococci</taxon>
        <taxon>Thermococcales</taxon>
        <taxon>Thermococcaceae</taxon>
        <taxon>Pyrococcus</taxon>
    </lineage>
</organism>
<dbReference type="EnsemblBacteria" id="BAA30711">
    <property type="protein sequence ID" value="BAA30711"/>
    <property type="gene ID" value="BAA30711"/>
</dbReference>
<evidence type="ECO:0000313" key="1">
    <source>
        <dbReference type="EMBL" id="BAA30711.1"/>
    </source>
</evidence>
<gene>
    <name evidence="1" type="ordered locus">PH1599</name>
</gene>
<reference evidence="1 2" key="1">
    <citation type="journal article" date="1998" name="DNA Res.">
        <title>Complete sequence and gene organization of the genome of a hyper-thermophilic archaebacterium, Pyrococcus horikoshii OT3.</title>
        <authorList>
            <person name="Kawarabayasi Y."/>
            <person name="Sawada M."/>
            <person name="Horikawa H."/>
            <person name="Haikawa Y."/>
            <person name="Hino Y."/>
            <person name="Yamamoto S."/>
            <person name="Sekine M."/>
            <person name="Baba S."/>
            <person name="Kosugi H."/>
            <person name="Hosoyama A."/>
            <person name="Nagai Y."/>
            <person name="Sakai M."/>
            <person name="Ogura K."/>
            <person name="Otuka R."/>
            <person name="Nakazawa H."/>
            <person name="Takamiya M."/>
            <person name="Ohfuku Y."/>
            <person name="Funahashi T."/>
            <person name="Tanaka T."/>
            <person name="Kudoh Y."/>
            <person name="Yamazaki J."/>
            <person name="Kushida N."/>
            <person name="Oguchi A."/>
            <person name="Aoki K."/>
            <person name="Nakamura Y."/>
            <person name="Robb T.F."/>
            <person name="Horikoshi K."/>
            <person name="Masuchi Y."/>
            <person name="Shizuya H."/>
            <person name="Kikuchi H."/>
        </authorList>
    </citation>
    <scope>NUCLEOTIDE SEQUENCE [LARGE SCALE GENOMIC DNA]</scope>
    <source>
        <strain evidence="2">ATCC 700860 / DSM 12428 / JCM 9974 / NBRC 100139 / OT-3</strain>
    </source>
</reference>
<sequence length="194" mass="23020">MRRLLIFLPRSITPRDYVPSKQISFLKLNIFLLSISLEKSSKNNFLMLSSENYFRQFGVIIKAMTKKKKKPIDELPWQEYDIEEFKEKFPALAKELEENFGDLEITGIRLDEYQVLEEEEEEKIDFSGYNPTVIDFLRRCDTEEEALEIINWLEKQGEITPEMAKALRVTLVHKGVRAFGPKKEWGWYERHGKH</sequence>
<dbReference type="AlphaFoldDB" id="O59250"/>
<dbReference type="EMBL" id="BA000001">
    <property type="protein sequence ID" value="BAA30711.1"/>
    <property type="molecule type" value="Genomic_DNA"/>
</dbReference>
<dbReference type="InterPro" id="IPR018662">
    <property type="entry name" value="DUF2095"/>
</dbReference>
<dbReference type="PIR" id="G71038">
    <property type="entry name" value="G71038"/>
</dbReference>
<dbReference type="eggNOG" id="arCOG05763">
    <property type="taxonomic scope" value="Archaea"/>
</dbReference>
<keyword evidence="2" id="KW-1185">Reference proteome</keyword>